<feature type="domain" description="CCHC-type" evidence="2">
    <location>
        <begin position="334"/>
        <end position="349"/>
    </location>
</feature>
<gene>
    <name evidence="3" type="primary">HEXBP</name>
    <name evidence="3" type="ORF">SDJN03_18552</name>
</gene>
<evidence type="ECO:0000313" key="3">
    <source>
        <dbReference type="EMBL" id="KAG6585819.1"/>
    </source>
</evidence>
<dbReference type="InterPro" id="IPR051714">
    <property type="entry name" value="Znf_CCHC_NABP"/>
</dbReference>
<feature type="domain" description="CCHC-type" evidence="2">
    <location>
        <begin position="302"/>
        <end position="318"/>
    </location>
</feature>
<comment type="caution">
    <text evidence="3">The sequence shown here is derived from an EMBL/GenBank/DDBJ whole genome shotgun (WGS) entry which is preliminary data.</text>
</comment>
<dbReference type="PANTHER" id="PTHR23002">
    <property type="entry name" value="ZINC FINGER CCHC DOMAIN CONTAINING PROTEIN"/>
    <property type="match status" value="1"/>
</dbReference>
<feature type="domain" description="CCHC-type" evidence="2">
    <location>
        <begin position="276"/>
        <end position="291"/>
    </location>
</feature>
<feature type="non-terminal residue" evidence="3">
    <location>
        <position position="1"/>
    </location>
</feature>
<keyword evidence="3" id="KW-0238">DNA-binding</keyword>
<dbReference type="InterPro" id="IPR001878">
    <property type="entry name" value="Znf_CCHC"/>
</dbReference>
<protein>
    <submittedName>
        <fullName evidence="3">DNA-binding protein HEXBP</fullName>
    </submittedName>
</protein>
<dbReference type="GO" id="GO:0003677">
    <property type="term" value="F:DNA binding"/>
    <property type="evidence" value="ECO:0007669"/>
    <property type="project" value="UniProtKB-KW"/>
</dbReference>
<keyword evidence="1" id="KW-0863">Zinc-finger</keyword>
<reference evidence="3 4" key="1">
    <citation type="journal article" date="2021" name="Hortic Res">
        <title>The domestication of Cucurbita argyrosperma as revealed by the genome of its wild relative.</title>
        <authorList>
            <person name="Barrera-Redondo J."/>
            <person name="Sanchez-de la Vega G."/>
            <person name="Aguirre-Liguori J.A."/>
            <person name="Castellanos-Morales G."/>
            <person name="Gutierrez-Guerrero Y.T."/>
            <person name="Aguirre-Dugua X."/>
            <person name="Aguirre-Planter E."/>
            <person name="Tenaillon M.I."/>
            <person name="Lira-Saade R."/>
            <person name="Eguiarte L.E."/>
        </authorList>
    </citation>
    <scope>NUCLEOTIDE SEQUENCE [LARGE SCALE GENOMIC DNA]</scope>
    <source>
        <strain evidence="3">JBR-2021</strain>
    </source>
</reference>
<name>A0AAV6MQP2_9ROSI</name>
<evidence type="ECO:0000256" key="1">
    <source>
        <dbReference type="PROSITE-ProRule" id="PRU00047"/>
    </source>
</evidence>
<organism evidence="3 4">
    <name type="scientific">Cucurbita argyrosperma subsp. sororia</name>
    <dbReference type="NCBI Taxonomy" id="37648"/>
    <lineage>
        <taxon>Eukaryota</taxon>
        <taxon>Viridiplantae</taxon>
        <taxon>Streptophyta</taxon>
        <taxon>Embryophyta</taxon>
        <taxon>Tracheophyta</taxon>
        <taxon>Spermatophyta</taxon>
        <taxon>Magnoliopsida</taxon>
        <taxon>eudicotyledons</taxon>
        <taxon>Gunneridae</taxon>
        <taxon>Pentapetalae</taxon>
        <taxon>rosids</taxon>
        <taxon>fabids</taxon>
        <taxon>Cucurbitales</taxon>
        <taxon>Cucurbitaceae</taxon>
        <taxon>Cucurbiteae</taxon>
        <taxon>Cucurbita</taxon>
    </lineage>
</organism>
<dbReference type="EMBL" id="JAGKQH010000012">
    <property type="protein sequence ID" value="KAG6585819.1"/>
    <property type="molecule type" value="Genomic_DNA"/>
</dbReference>
<keyword evidence="1" id="KW-0479">Metal-binding</keyword>
<feature type="domain" description="CCHC-type" evidence="2">
    <location>
        <begin position="392"/>
        <end position="408"/>
    </location>
</feature>
<dbReference type="GO" id="GO:0008270">
    <property type="term" value="F:zinc ion binding"/>
    <property type="evidence" value="ECO:0007669"/>
    <property type="project" value="UniProtKB-KW"/>
</dbReference>
<keyword evidence="1" id="KW-0862">Zinc</keyword>
<evidence type="ECO:0000313" key="4">
    <source>
        <dbReference type="Proteomes" id="UP000685013"/>
    </source>
</evidence>
<proteinExistence type="predicted"/>
<dbReference type="AlphaFoldDB" id="A0AAV6MQP2"/>
<keyword evidence="4" id="KW-1185">Reference proteome</keyword>
<dbReference type="Proteomes" id="UP000685013">
    <property type="component" value="Chromosome 12"/>
</dbReference>
<dbReference type="SMART" id="SM00343">
    <property type="entry name" value="ZnF_C2HC"/>
    <property type="match status" value="5"/>
</dbReference>
<evidence type="ECO:0000259" key="2">
    <source>
        <dbReference type="PROSITE" id="PS50158"/>
    </source>
</evidence>
<dbReference type="PROSITE" id="PS50158">
    <property type="entry name" value="ZF_CCHC"/>
    <property type="match status" value="4"/>
</dbReference>
<accession>A0AAV6MQP2</accession>
<sequence length="455" mass="51666">MSSPLCSSIRALAPQCWRRTNLRFFILLQSKRCVGFAPRFVACLSSNDDSVAIPKPVPLAFDPVEEMYGLGVDLKPRNSNSSAPEPRSWFGPNGQYIRELPCPSCRGRGYAPCTECGIERSRADCSVCNGKGIVTCHQCLGDRVIWEESIDERPWEKARSTSPLRMKEDDEVDNLEIKLEEKKKSKRVYQSPPPEVGLKISRSLKSLNAKTGLFSKRMKIIHRDPTLHAQRVAAIKKAKGSAEARKRTSEALKAFFSDPKNRQKRSIAMKGIKFYCKNCGREGHRRHYCPELKGDSIDRRFRCRVCGEKGHNRRTCKKSRLNGKPMSATIQRHCTICGGKGHSSRNCSKSEMRNSNKGIHYPQHQNPGNVLSLNLIKGDRMTNESSRVRQYRCRICEENGHNRRNCPNIDTKVNHTTRRRTYSCKLCHEKGHNSRTCPVIKMNNLQKNPPGAVNQ</sequence>